<keyword evidence="2 4" id="KW-0863">Zinc-finger</keyword>
<evidence type="ECO:0000313" key="7">
    <source>
        <dbReference type="Proteomes" id="UP000887159"/>
    </source>
</evidence>
<dbReference type="SMART" id="SM00184">
    <property type="entry name" value="RING"/>
    <property type="match status" value="1"/>
</dbReference>
<evidence type="ECO:0000313" key="6">
    <source>
        <dbReference type="EMBL" id="GFX94492.1"/>
    </source>
</evidence>
<dbReference type="Gene3D" id="3.30.40.10">
    <property type="entry name" value="Zinc/RING finger domain, C3HC4 (zinc finger)"/>
    <property type="match status" value="1"/>
</dbReference>
<evidence type="ECO:0000259" key="5">
    <source>
        <dbReference type="PROSITE" id="PS50089"/>
    </source>
</evidence>
<gene>
    <name evidence="6" type="ORF">TNCV_4295321</name>
</gene>
<sequence>MEADQTFQLYLIKYQGVHISDFITFMTQFRIIVNGLQPPEIIDLHTDTGQRIVELLTKVLPHHHPLDISRVRAFASFEPMDVSSDYLEQEASKGKGAFIQVLWTLYAKSNLYRLAYKAWKRHGPQTLTTWTLLAQAVLNGCYAEKWPDTVFQVPDVCSICLSPMHWPEKKHCGHVFHLRCLLQHLDVSNTCPLCRAPNPLRTS</sequence>
<dbReference type="GO" id="GO:0012505">
    <property type="term" value="C:endomembrane system"/>
    <property type="evidence" value="ECO:0007669"/>
    <property type="project" value="TreeGrafter"/>
</dbReference>
<dbReference type="GO" id="GO:0061630">
    <property type="term" value="F:ubiquitin protein ligase activity"/>
    <property type="evidence" value="ECO:0007669"/>
    <property type="project" value="TreeGrafter"/>
</dbReference>
<evidence type="ECO:0000256" key="2">
    <source>
        <dbReference type="ARBA" id="ARBA00022771"/>
    </source>
</evidence>
<dbReference type="Pfam" id="PF13639">
    <property type="entry name" value="zf-RING_2"/>
    <property type="match status" value="1"/>
</dbReference>
<dbReference type="InterPro" id="IPR013083">
    <property type="entry name" value="Znf_RING/FYVE/PHD"/>
</dbReference>
<feature type="domain" description="RING-type" evidence="5">
    <location>
        <begin position="157"/>
        <end position="195"/>
    </location>
</feature>
<name>A0A8X6RKV1_TRICX</name>
<accession>A0A8X6RKV1</accession>
<dbReference type="GO" id="GO:0043161">
    <property type="term" value="P:proteasome-mediated ubiquitin-dependent protein catabolic process"/>
    <property type="evidence" value="ECO:0007669"/>
    <property type="project" value="TreeGrafter"/>
</dbReference>
<evidence type="ECO:0000256" key="3">
    <source>
        <dbReference type="ARBA" id="ARBA00022833"/>
    </source>
</evidence>
<dbReference type="AlphaFoldDB" id="A0A8X6RKV1"/>
<dbReference type="EMBL" id="BMAU01021177">
    <property type="protein sequence ID" value="GFX94492.1"/>
    <property type="molecule type" value="Genomic_DNA"/>
</dbReference>
<dbReference type="SUPFAM" id="SSF57850">
    <property type="entry name" value="RING/U-box"/>
    <property type="match status" value="1"/>
</dbReference>
<protein>
    <recommendedName>
        <fullName evidence="5">RING-type domain-containing protein</fullName>
    </recommendedName>
</protein>
<dbReference type="PROSITE" id="PS50089">
    <property type="entry name" value="ZF_RING_2"/>
    <property type="match status" value="1"/>
</dbReference>
<proteinExistence type="predicted"/>
<dbReference type="InterPro" id="IPR001841">
    <property type="entry name" value="Znf_RING"/>
</dbReference>
<dbReference type="PANTHER" id="PTHR22763">
    <property type="entry name" value="RING ZINC FINGER PROTEIN"/>
    <property type="match status" value="1"/>
</dbReference>
<dbReference type="GO" id="GO:0008270">
    <property type="term" value="F:zinc ion binding"/>
    <property type="evidence" value="ECO:0007669"/>
    <property type="project" value="UniProtKB-KW"/>
</dbReference>
<evidence type="ECO:0000256" key="4">
    <source>
        <dbReference type="PROSITE-ProRule" id="PRU00175"/>
    </source>
</evidence>
<dbReference type="PANTHER" id="PTHR22763:SF162">
    <property type="entry name" value="TRANSMEMBRANE E3 UBIQUITIN-PROTEIN LIGASE 1"/>
    <property type="match status" value="1"/>
</dbReference>
<keyword evidence="3" id="KW-0862">Zinc</keyword>
<organism evidence="6 7">
    <name type="scientific">Trichonephila clavipes</name>
    <name type="common">Golden silk orbweaver</name>
    <name type="synonym">Nephila clavipes</name>
    <dbReference type="NCBI Taxonomy" id="2585209"/>
    <lineage>
        <taxon>Eukaryota</taxon>
        <taxon>Metazoa</taxon>
        <taxon>Ecdysozoa</taxon>
        <taxon>Arthropoda</taxon>
        <taxon>Chelicerata</taxon>
        <taxon>Arachnida</taxon>
        <taxon>Araneae</taxon>
        <taxon>Araneomorphae</taxon>
        <taxon>Entelegynae</taxon>
        <taxon>Araneoidea</taxon>
        <taxon>Nephilidae</taxon>
        <taxon>Trichonephila</taxon>
    </lineage>
</organism>
<dbReference type="Proteomes" id="UP000887159">
    <property type="component" value="Unassembled WGS sequence"/>
</dbReference>
<dbReference type="InterPro" id="IPR050731">
    <property type="entry name" value="HRD1_E3_ubiq-ligases"/>
</dbReference>
<keyword evidence="7" id="KW-1185">Reference proteome</keyword>
<comment type="caution">
    <text evidence="6">The sequence shown here is derived from an EMBL/GenBank/DDBJ whole genome shotgun (WGS) entry which is preliminary data.</text>
</comment>
<keyword evidence="1" id="KW-0479">Metal-binding</keyword>
<reference evidence="6" key="1">
    <citation type="submission" date="2020-08" db="EMBL/GenBank/DDBJ databases">
        <title>Multicomponent nature underlies the extraordinary mechanical properties of spider dragline silk.</title>
        <authorList>
            <person name="Kono N."/>
            <person name="Nakamura H."/>
            <person name="Mori M."/>
            <person name="Yoshida Y."/>
            <person name="Ohtoshi R."/>
            <person name="Malay A.D."/>
            <person name="Moran D.A.P."/>
            <person name="Tomita M."/>
            <person name="Numata K."/>
            <person name="Arakawa K."/>
        </authorList>
    </citation>
    <scope>NUCLEOTIDE SEQUENCE</scope>
</reference>
<evidence type="ECO:0000256" key="1">
    <source>
        <dbReference type="ARBA" id="ARBA00022723"/>
    </source>
</evidence>